<organism evidence="10 11">
    <name type="scientific">Vitrella brassicaformis (strain CCMP3155)</name>
    <dbReference type="NCBI Taxonomy" id="1169540"/>
    <lineage>
        <taxon>Eukaryota</taxon>
        <taxon>Sar</taxon>
        <taxon>Alveolata</taxon>
        <taxon>Colpodellida</taxon>
        <taxon>Vitrellaceae</taxon>
        <taxon>Vitrella</taxon>
    </lineage>
</organism>
<dbReference type="SUPFAM" id="SSF54928">
    <property type="entry name" value="RNA-binding domain, RBD"/>
    <property type="match status" value="1"/>
</dbReference>
<dbReference type="STRING" id="1169540.A0A0G4H2U1"/>
<dbReference type="Pfam" id="PF01585">
    <property type="entry name" value="G-patch"/>
    <property type="match status" value="1"/>
</dbReference>
<dbReference type="PIRSF" id="PIRSF031066">
    <property type="entry name" value="Splicing_factor_SPF45"/>
    <property type="match status" value="1"/>
</dbReference>
<evidence type="ECO:0000259" key="9">
    <source>
        <dbReference type="PROSITE" id="PS50174"/>
    </source>
</evidence>
<dbReference type="FunCoup" id="A0A0G4H2U1">
    <property type="interactions" value="70"/>
</dbReference>
<evidence type="ECO:0000313" key="10">
    <source>
        <dbReference type="EMBL" id="CEM37984.1"/>
    </source>
</evidence>
<keyword evidence="11" id="KW-1185">Reference proteome</keyword>
<dbReference type="InterPro" id="IPR012677">
    <property type="entry name" value="Nucleotide-bd_a/b_plait_sf"/>
</dbReference>
<evidence type="ECO:0000256" key="7">
    <source>
        <dbReference type="SAM" id="MobiDB-lite"/>
    </source>
</evidence>
<keyword evidence="4 6" id="KW-0508">mRNA splicing</keyword>
<feature type="compositionally biased region" description="Basic and acidic residues" evidence="7">
    <location>
        <begin position="218"/>
        <end position="227"/>
    </location>
</feature>
<evidence type="ECO:0000259" key="8">
    <source>
        <dbReference type="PROSITE" id="PS50102"/>
    </source>
</evidence>
<dbReference type="Gene3D" id="3.30.70.330">
    <property type="match status" value="1"/>
</dbReference>
<dbReference type="FunFam" id="3.30.70.330:FF:000382">
    <property type="entry name" value="G-patch domain-containing protein"/>
    <property type="match status" value="1"/>
</dbReference>
<evidence type="ECO:0000256" key="5">
    <source>
        <dbReference type="ARBA" id="ARBA00023242"/>
    </source>
</evidence>
<dbReference type="PROSITE" id="PS50174">
    <property type="entry name" value="G_PATCH"/>
    <property type="match status" value="1"/>
</dbReference>
<dbReference type="InterPro" id="IPR000504">
    <property type="entry name" value="RRM_dom"/>
</dbReference>
<dbReference type="SMART" id="SM00443">
    <property type="entry name" value="G_patch"/>
    <property type="match status" value="1"/>
</dbReference>
<dbReference type="OrthoDB" id="77405at2759"/>
<dbReference type="VEuPathDB" id="CryptoDB:Vbra_19464"/>
<evidence type="ECO:0000256" key="6">
    <source>
        <dbReference type="PIRNR" id="PIRNR031066"/>
    </source>
</evidence>
<keyword evidence="2 6" id="KW-0507">mRNA processing</keyword>
<evidence type="ECO:0008006" key="12">
    <source>
        <dbReference type="Google" id="ProtNLM"/>
    </source>
</evidence>
<reference evidence="10 11" key="1">
    <citation type="submission" date="2014-11" db="EMBL/GenBank/DDBJ databases">
        <authorList>
            <person name="Zhu J."/>
            <person name="Qi W."/>
            <person name="Song R."/>
        </authorList>
    </citation>
    <scope>NUCLEOTIDE SEQUENCE [LARGE SCALE GENOMIC DNA]</scope>
</reference>
<proteinExistence type="predicted"/>
<evidence type="ECO:0000256" key="3">
    <source>
        <dbReference type="ARBA" id="ARBA00022884"/>
    </source>
</evidence>
<accession>A0A0G4H2U1</accession>
<dbReference type="InterPro" id="IPR040052">
    <property type="entry name" value="RBM17"/>
</dbReference>
<feature type="region of interest" description="Disordered" evidence="7">
    <location>
        <begin position="267"/>
        <end position="294"/>
    </location>
</feature>
<feature type="compositionally biased region" description="Basic and acidic residues" evidence="7">
    <location>
        <begin position="29"/>
        <end position="38"/>
    </location>
</feature>
<dbReference type="Proteomes" id="UP000041254">
    <property type="component" value="Unassembled WGS sequence"/>
</dbReference>
<feature type="compositionally biased region" description="Low complexity" evidence="7">
    <location>
        <begin position="88"/>
        <end position="103"/>
    </location>
</feature>
<feature type="domain" description="G-patch" evidence="9">
    <location>
        <begin position="226"/>
        <end position="272"/>
    </location>
</feature>
<dbReference type="OMA" id="CEYERKE"/>
<dbReference type="SMART" id="SM00361">
    <property type="entry name" value="RRM_1"/>
    <property type="match status" value="1"/>
</dbReference>
<gene>
    <name evidence="10" type="ORF">Vbra_19464</name>
</gene>
<dbReference type="GO" id="GO:0071011">
    <property type="term" value="C:precatalytic spliceosome"/>
    <property type="evidence" value="ECO:0007669"/>
    <property type="project" value="TreeGrafter"/>
</dbReference>
<feature type="compositionally biased region" description="Basic and acidic residues" evidence="7">
    <location>
        <begin position="170"/>
        <end position="191"/>
    </location>
</feature>
<dbReference type="InParanoid" id="A0A0G4H2U1"/>
<evidence type="ECO:0000256" key="4">
    <source>
        <dbReference type="ARBA" id="ARBA00023187"/>
    </source>
</evidence>
<dbReference type="GO" id="GO:0045292">
    <property type="term" value="P:mRNA cis splicing, via spliceosome"/>
    <property type="evidence" value="ECO:0007669"/>
    <property type="project" value="UniProtKB-UniRule"/>
</dbReference>
<dbReference type="Pfam" id="PF00076">
    <property type="entry name" value="RRM_1"/>
    <property type="match status" value="1"/>
</dbReference>
<evidence type="ECO:0000313" key="11">
    <source>
        <dbReference type="Proteomes" id="UP000041254"/>
    </source>
</evidence>
<dbReference type="PANTHER" id="PTHR13288">
    <property type="entry name" value="SPLICING FACTOR 45 SPF45"/>
    <property type="match status" value="1"/>
</dbReference>
<evidence type="ECO:0000256" key="2">
    <source>
        <dbReference type="ARBA" id="ARBA00022664"/>
    </source>
</evidence>
<protein>
    <recommendedName>
        <fullName evidence="12">G-patch domain-containing protein</fullName>
    </recommendedName>
</protein>
<sequence>MAESGKFVASSGVPLLSSLYGDLPPSKSAGDEGKDGTRPLEGAAATAWSSSRAKLFLPHTVRKRPPPQPTAAPSAAPIQKREEDAEPKPAASAFAAFADGSGANDPGGASPMEIEKAPQVSPPSPTPSPDAAAAPTATKREDHRVHEEYDPAKPNNYEAILRERKRRKKHDDMQRKMQKELDRQRRERERAGTAAHPNNVSGEEAWKRRAHLPTGAGEAEKEPEKKKDFAARLMEKMGWKEGQGLGRQKQGIVAPLVAKKVDKRSGVIVQGAAQPPEEAAKKKPRSTQPSRPATRILLLQNLVGAGEVDAELEQETAEEGAKYGSLVRCRVHEVSGLPDDQAVRIFLEYETKDNATKALQNFNGRFFGGRVVTAKFFEEARYSEGDLDPKAGE</sequence>
<feature type="compositionally biased region" description="Basic and acidic residues" evidence="7">
    <location>
        <begin position="138"/>
        <end position="151"/>
    </location>
</feature>
<comment type="subcellular location">
    <subcellularLocation>
        <location evidence="1">Nucleus</location>
    </subcellularLocation>
</comment>
<dbReference type="PANTHER" id="PTHR13288:SF8">
    <property type="entry name" value="SPLICING FACTOR 45"/>
    <property type="match status" value="1"/>
</dbReference>
<dbReference type="PhylomeDB" id="A0A0G4H2U1"/>
<dbReference type="PROSITE" id="PS50102">
    <property type="entry name" value="RRM"/>
    <property type="match status" value="1"/>
</dbReference>
<dbReference type="InterPro" id="IPR003954">
    <property type="entry name" value="RRM_euk-type"/>
</dbReference>
<dbReference type="EMBL" id="CDMY01000964">
    <property type="protein sequence ID" value="CEM37984.1"/>
    <property type="molecule type" value="Genomic_DNA"/>
</dbReference>
<keyword evidence="3 6" id="KW-0694">RNA-binding</keyword>
<keyword evidence="5" id="KW-0539">Nucleus</keyword>
<name>A0A0G4H2U1_VITBC</name>
<dbReference type="AlphaFoldDB" id="A0A0G4H2U1"/>
<evidence type="ECO:0000256" key="1">
    <source>
        <dbReference type="ARBA" id="ARBA00004123"/>
    </source>
</evidence>
<dbReference type="InterPro" id="IPR000467">
    <property type="entry name" value="G_patch_dom"/>
</dbReference>
<dbReference type="InterPro" id="IPR035979">
    <property type="entry name" value="RBD_domain_sf"/>
</dbReference>
<feature type="domain" description="RRM" evidence="8">
    <location>
        <begin position="295"/>
        <end position="379"/>
    </location>
</feature>
<feature type="region of interest" description="Disordered" evidence="7">
    <location>
        <begin position="18"/>
        <end position="227"/>
    </location>
</feature>
<dbReference type="GO" id="GO:0003723">
    <property type="term" value="F:RNA binding"/>
    <property type="evidence" value="ECO:0007669"/>
    <property type="project" value="UniProtKB-UniRule"/>
</dbReference>